<evidence type="ECO:0000256" key="4">
    <source>
        <dbReference type="PROSITE-ProRule" id="PRU00433"/>
    </source>
</evidence>
<dbReference type="InterPro" id="IPR009056">
    <property type="entry name" value="Cyt_c-like_dom"/>
</dbReference>
<organism evidence="6 7">
    <name type="scientific">Oceanococcus atlanticus</name>
    <dbReference type="NCBI Taxonomy" id="1317117"/>
    <lineage>
        <taxon>Bacteria</taxon>
        <taxon>Pseudomonadati</taxon>
        <taxon>Pseudomonadota</taxon>
        <taxon>Gammaproteobacteria</taxon>
        <taxon>Chromatiales</taxon>
        <taxon>Oceanococcaceae</taxon>
        <taxon>Oceanococcus</taxon>
    </lineage>
</organism>
<sequence length="711" mass="77047">MRTWIIPLVALGLVACNGGRESGVVGVSPELPGEGDAEQRADDLGLLGSKRGRHVWNTYCANQPDSAPLPVDPRSMIQPGVNADRAVYFNAYWEDCRVNLPAEKQRPQTCGEFRAARDAGFDFLVNELPASAGAMSAEDFRMLWQKWGFESKPDNFEQLYTLRYGLNHAPFDNPYPLEGEDPTLTNGGSGQLPLGLRQLKDEQGEWTGMIGTAACFQCHGGQIGDVAAGEAAVLGLNSLGLGNNNADVLMLAQDNSPLSQLPGPLSSAAGVFPGLSVDSLFNIGIKQRGQNNAVGAFELLVTLLDFDSLGFTPNLAKTITAGLPGSVADSAHPLAHTQDTPPWWNMGSRPRKFFDAGVSNDSTRIIMAAGPGEISELFTLDGKHYRERIAEYDQKLANYFLSLESPVYPAQIDENLARQGAILFHSKDLWAAPGNAERPRPDGGNGSCASCHGAYAPMYVNDPSYLEDPIFEGIAAHISPLEVIGTDRARSDMLTMTLREGWDVTYWAFPDGVEGWTAPEDKDPVTELIDDMLPVAIRPKGLCGWEKGVIGYQAPPLYGVWATAPYLHNGSVPTLEALLDSSQRHAIWQRKLQTDGPVTGFDQRLSVAFDFDAVGWKHDALSCSDIPGSELLNCNPLNEEGPSVGQMVQNYINGLIAWAGVVNVSDPTPGGFDKRLVYDSRILGNGNAGHEFTDVLTERERAAIIEYLKTL</sequence>
<dbReference type="GO" id="GO:0046872">
    <property type="term" value="F:metal ion binding"/>
    <property type="evidence" value="ECO:0007669"/>
    <property type="project" value="UniProtKB-KW"/>
</dbReference>
<keyword evidence="1 4" id="KW-0349">Heme</keyword>
<dbReference type="PANTHER" id="PTHR30600">
    <property type="entry name" value="CYTOCHROME C PEROXIDASE-RELATED"/>
    <property type="match status" value="1"/>
</dbReference>
<dbReference type="GO" id="GO:0020037">
    <property type="term" value="F:heme binding"/>
    <property type="evidence" value="ECO:0007669"/>
    <property type="project" value="InterPro"/>
</dbReference>
<dbReference type="GO" id="GO:0004130">
    <property type="term" value="F:cytochrome-c peroxidase activity"/>
    <property type="evidence" value="ECO:0007669"/>
    <property type="project" value="TreeGrafter"/>
</dbReference>
<dbReference type="EMBL" id="AQQV01000002">
    <property type="protein sequence ID" value="ORE87002.1"/>
    <property type="molecule type" value="Genomic_DNA"/>
</dbReference>
<dbReference type="SMR" id="A0A1Y1SEN9"/>
<evidence type="ECO:0000259" key="5">
    <source>
        <dbReference type="PROSITE" id="PS51007"/>
    </source>
</evidence>
<dbReference type="Pfam" id="PF21419">
    <property type="entry name" value="RoxA-like_Cyt-c"/>
    <property type="match status" value="1"/>
</dbReference>
<dbReference type="STRING" id="1317117.ATO7_08182"/>
<evidence type="ECO:0000256" key="3">
    <source>
        <dbReference type="ARBA" id="ARBA00023004"/>
    </source>
</evidence>
<dbReference type="Gene3D" id="1.10.760.10">
    <property type="entry name" value="Cytochrome c-like domain"/>
    <property type="match status" value="1"/>
</dbReference>
<dbReference type="InterPro" id="IPR051395">
    <property type="entry name" value="Cytochrome_c_Peroxidase/MauG"/>
</dbReference>
<dbReference type="GO" id="GO:0009055">
    <property type="term" value="F:electron transfer activity"/>
    <property type="evidence" value="ECO:0007669"/>
    <property type="project" value="InterPro"/>
</dbReference>
<keyword evidence="7" id="KW-1185">Reference proteome</keyword>
<dbReference type="PANTHER" id="PTHR30600:SF9">
    <property type="entry name" value="BLR7738 PROTEIN"/>
    <property type="match status" value="1"/>
</dbReference>
<dbReference type="SUPFAM" id="SSF46626">
    <property type="entry name" value="Cytochrome c"/>
    <property type="match status" value="1"/>
</dbReference>
<evidence type="ECO:0000313" key="7">
    <source>
        <dbReference type="Proteomes" id="UP000192342"/>
    </source>
</evidence>
<dbReference type="OrthoDB" id="9773456at2"/>
<proteinExistence type="predicted"/>
<dbReference type="PROSITE" id="PS51257">
    <property type="entry name" value="PROKAR_LIPOPROTEIN"/>
    <property type="match status" value="1"/>
</dbReference>
<gene>
    <name evidence="6" type="ORF">ATO7_08182</name>
</gene>
<evidence type="ECO:0000313" key="6">
    <source>
        <dbReference type="EMBL" id="ORE87002.1"/>
    </source>
</evidence>
<evidence type="ECO:0000256" key="2">
    <source>
        <dbReference type="ARBA" id="ARBA00022723"/>
    </source>
</evidence>
<feature type="domain" description="Cytochrome c" evidence="5">
    <location>
        <begin position="415"/>
        <end position="533"/>
    </location>
</feature>
<dbReference type="Proteomes" id="UP000192342">
    <property type="component" value="Unassembled WGS sequence"/>
</dbReference>
<accession>A0A1Y1SEN9</accession>
<dbReference type="InterPro" id="IPR036909">
    <property type="entry name" value="Cyt_c-like_dom_sf"/>
</dbReference>
<keyword evidence="3 4" id="KW-0408">Iron</keyword>
<reference evidence="6 7" key="1">
    <citation type="submission" date="2013-04" db="EMBL/GenBank/DDBJ databases">
        <title>Oceanococcus atlanticus 22II-S10r2 Genome Sequencing.</title>
        <authorList>
            <person name="Lai Q."/>
            <person name="Li G."/>
            <person name="Shao Z."/>
        </authorList>
    </citation>
    <scope>NUCLEOTIDE SEQUENCE [LARGE SCALE GENOMIC DNA]</scope>
    <source>
        <strain evidence="6 7">22II-S10r2</strain>
    </source>
</reference>
<protein>
    <recommendedName>
        <fullName evidence="5">Cytochrome c domain-containing protein</fullName>
    </recommendedName>
</protein>
<evidence type="ECO:0000256" key="1">
    <source>
        <dbReference type="ARBA" id="ARBA00022617"/>
    </source>
</evidence>
<dbReference type="PROSITE" id="PS51007">
    <property type="entry name" value="CYTC"/>
    <property type="match status" value="1"/>
</dbReference>
<comment type="caution">
    <text evidence="6">The sequence shown here is derived from an EMBL/GenBank/DDBJ whole genome shotgun (WGS) entry which is preliminary data.</text>
</comment>
<dbReference type="RefSeq" id="WP_146680236.1">
    <property type="nucleotide sequence ID" value="NZ_AQQV01000002.1"/>
</dbReference>
<name>A0A1Y1SEN9_9GAMM</name>
<dbReference type="AlphaFoldDB" id="A0A1Y1SEN9"/>
<keyword evidence="2 4" id="KW-0479">Metal-binding</keyword>